<dbReference type="AlphaFoldDB" id="A0A532V635"/>
<comment type="caution">
    <text evidence="1">The sequence shown here is derived from an EMBL/GenBank/DDBJ whole genome shotgun (WGS) entry which is preliminary data.</text>
</comment>
<organism evidence="1 2">
    <name type="scientific">candidate division LCP-89 bacterium B3_LCP</name>
    <dbReference type="NCBI Taxonomy" id="2012998"/>
    <lineage>
        <taxon>Bacteria</taxon>
        <taxon>Pseudomonadati</taxon>
        <taxon>Bacteria division LCP-89</taxon>
    </lineage>
</organism>
<dbReference type="EMBL" id="NJBN01000001">
    <property type="protein sequence ID" value="TKJ42427.1"/>
    <property type="molecule type" value="Genomic_DNA"/>
</dbReference>
<proteinExistence type="predicted"/>
<name>A0A532V635_UNCL8</name>
<accession>A0A532V635</accession>
<protein>
    <submittedName>
        <fullName evidence="1">Uncharacterized protein</fullName>
    </submittedName>
</protein>
<reference evidence="1 2" key="1">
    <citation type="submission" date="2017-06" db="EMBL/GenBank/DDBJ databases">
        <title>Novel microbial phyla capable of carbon fixation and sulfur reduction in deep-sea sediments.</title>
        <authorList>
            <person name="Huang J."/>
            <person name="Baker B."/>
            <person name="Wang Y."/>
        </authorList>
    </citation>
    <scope>NUCLEOTIDE SEQUENCE [LARGE SCALE GENOMIC DNA]</scope>
    <source>
        <strain evidence="1">B3_LCP</strain>
    </source>
</reference>
<dbReference type="Proteomes" id="UP000319619">
    <property type="component" value="Unassembled WGS sequence"/>
</dbReference>
<gene>
    <name evidence="1" type="ORF">CEE37_01730</name>
</gene>
<sequence length="64" mass="7636">MFYYNLFLVVCIADSRGLKDFTDIKRAVSMACQYINEMRIHSNDMTLHFKFSGFLRPPRRGRQE</sequence>
<evidence type="ECO:0000313" key="2">
    <source>
        <dbReference type="Proteomes" id="UP000319619"/>
    </source>
</evidence>
<evidence type="ECO:0000313" key="1">
    <source>
        <dbReference type="EMBL" id="TKJ42427.1"/>
    </source>
</evidence>